<keyword evidence="5" id="KW-1185">Reference proteome</keyword>
<gene>
    <name evidence="4" type="ORF">BOX15_Mlig001728g1</name>
</gene>
<evidence type="ECO:0000256" key="1">
    <source>
        <dbReference type="ARBA" id="ARBA00022737"/>
    </source>
</evidence>
<feature type="domain" description="EF-hand" evidence="3">
    <location>
        <begin position="116"/>
        <end position="148"/>
    </location>
</feature>
<protein>
    <recommendedName>
        <fullName evidence="3">EF-hand domain-containing protein</fullName>
    </recommendedName>
</protein>
<name>A0A267GZU9_9PLAT</name>
<evidence type="ECO:0000256" key="2">
    <source>
        <dbReference type="ARBA" id="ARBA00022837"/>
    </source>
</evidence>
<feature type="domain" description="EF-hand" evidence="3">
    <location>
        <begin position="42"/>
        <end position="77"/>
    </location>
</feature>
<dbReference type="SMART" id="SM00054">
    <property type="entry name" value="EFh"/>
    <property type="match status" value="4"/>
</dbReference>
<accession>A0A267GZU9</accession>
<dbReference type="OrthoDB" id="26525at2759"/>
<dbReference type="SUPFAM" id="SSF47473">
    <property type="entry name" value="EF-hand"/>
    <property type="match status" value="1"/>
</dbReference>
<dbReference type="Gene3D" id="1.10.238.10">
    <property type="entry name" value="EF-hand"/>
    <property type="match status" value="2"/>
</dbReference>
<dbReference type="AlphaFoldDB" id="A0A267GZU9"/>
<proteinExistence type="predicted"/>
<comment type="caution">
    <text evidence="4">The sequence shown here is derived from an EMBL/GenBank/DDBJ whole genome shotgun (WGS) entry which is preliminary data.</text>
</comment>
<dbReference type="PROSITE" id="PS50222">
    <property type="entry name" value="EF_HAND_2"/>
    <property type="match status" value="4"/>
</dbReference>
<reference evidence="4 5" key="1">
    <citation type="submission" date="2017-06" db="EMBL/GenBank/DDBJ databases">
        <title>A platform for efficient transgenesis in Macrostomum lignano, a flatworm model organism for stem cell research.</title>
        <authorList>
            <person name="Berezikov E."/>
        </authorList>
    </citation>
    <scope>NUCLEOTIDE SEQUENCE [LARGE SCALE GENOMIC DNA]</scope>
    <source>
        <strain evidence="4">DV1</strain>
        <tissue evidence="4">Whole organism</tissue>
    </source>
</reference>
<dbReference type="Pfam" id="PF13499">
    <property type="entry name" value="EF-hand_7"/>
    <property type="match status" value="2"/>
</dbReference>
<dbReference type="PANTHER" id="PTHR23048">
    <property type="entry name" value="MYOSIN LIGHT CHAIN 1, 3"/>
    <property type="match status" value="1"/>
</dbReference>
<dbReference type="STRING" id="282301.A0A267GZU9"/>
<organism evidence="4 5">
    <name type="scientific">Macrostomum lignano</name>
    <dbReference type="NCBI Taxonomy" id="282301"/>
    <lineage>
        <taxon>Eukaryota</taxon>
        <taxon>Metazoa</taxon>
        <taxon>Spiralia</taxon>
        <taxon>Lophotrochozoa</taxon>
        <taxon>Platyhelminthes</taxon>
        <taxon>Rhabditophora</taxon>
        <taxon>Macrostomorpha</taxon>
        <taxon>Macrostomida</taxon>
        <taxon>Macrostomidae</taxon>
        <taxon>Macrostomum</taxon>
    </lineage>
</organism>
<evidence type="ECO:0000259" key="3">
    <source>
        <dbReference type="PROSITE" id="PS50222"/>
    </source>
</evidence>
<feature type="domain" description="EF-hand" evidence="3">
    <location>
        <begin position="80"/>
        <end position="115"/>
    </location>
</feature>
<dbReference type="PANTHER" id="PTHR23048:SF0">
    <property type="entry name" value="CALMODULIN LIKE 3"/>
    <property type="match status" value="1"/>
</dbReference>
<dbReference type="GO" id="GO:0005509">
    <property type="term" value="F:calcium ion binding"/>
    <property type="evidence" value="ECO:0007669"/>
    <property type="project" value="InterPro"/>
</dbReference>
<feature type="domain" description="EF-hand" evidence="3">
    <location>
        <begin position="6"/>
        <end position="41"/>
    </location>
</feature>
<dbReference type="CDD" id="cd00051">
    <property type="entry name" value="EFh"/>
    <property type="match status" value="1"/>
</dbReference>
<dbReference type="EMBL" id="NIVC01000084">
    <property type="protein sequence ID" value="PAA91558.1"/>
    <property type="molecule type" value="Genomic_DNA"/>
</dbReference>
<dbReference type="InterPro" id="IPR018247">
    <property type="entry name" value="EF_Hand_1_Ca_BS"/>
</dbReference>
<dbReference type="InterPro" id="IPR002048">
    <property type="entry name" value="EF_hand_dom"/>
</dbReference>
<dbReference type="InterPro" id="IPR011992">
    <property type="entry name" value="EF-hand-dom_pair"/>
</dbReference>
<dbReference type="PROSITE" id="PS00018">
    <property type="entry name" value="EF_HAND_1"/>
    <property type="match status" value="3"/>
</dbReference>
<dbReference type="InterPro" id="IPR050230">
    <property type="entry name" value="CALM/Myosin/TropC-like"/>
</dbReference>
<dbReference type="FunFam" id="1.10.238.10:FF:000178">
    <property type="entry name" value="Calmodulin-2 A"/>
    <property type="match status" value="1"/>
</dbReference>
<keyword evidence="2" id="KW-0106">Calcium</keyword>
<dbReference type="PRINTS" id="PR00450">
    <property type="entry name" value="RECOVERIN"/>
</dbReference>
<sequence length="148" mass="17259">MAETGEWREDMRETFNMFDKNGNGEIEVNELRTVIQCLGQNPTEKDVQLMIQEYDLNKDGTINFEEFCQMMKNRIKTVESKQNEMKVAFQMFDKNGDGKISSNELMEVMTKLGEKLTMDEVKEMINEVDVNNDGFTDYGEFVQMYATN</sequence>
<evidence type="ECO:0000313" key="4">
    <source>
        <dbReference type="EMBL" id="PAA91558.1"/>
    </source>
</evidence>
<dbReference type="Proteomes" id="UP000215902">
    <property type="component" value="Unassembled WGS sequence"/>
</dbReference>
<keyword evidence="1" id="KW-0677">Repeat</keyword>
<evidence type="ECO:0000313" key="5">
    <source>
        <dbReference type="Proteomes" id="UP000215902"/>
    </source>
</evidence>
<dbReference type="GO" id="GO:0016460">
    <property type="term" value="C:myosin II complex"/>
    <property type="evidence" value="ECO:0007669"/>
    <property type="project" value="TreeGrafter"/>
</dbReference>